<evidence type="ECO:0008006" key="4">
    <source>
        <dbReference type="Google" id="ProtNLM"/>
    </source>
</evidence>
<comment type="caution">
    <text evidence="2">The sequence shown here is derived from an EMBL/GenBank/DDBJ whole genome shotgun (WGS) entry which is preliminary data.</text>
</comment>
<feature type="transmembrane region" description="Helical" evidence="1">
    <location>
        <begin position="153"/>
        <end position="174"/>
    </location>
</feature>
<reference evidence="2" key="1">
    <citation type="submission" date="2021-01" db="EMBL/GenBank/DDBJ databases">
        <title>Whole genome shotgun sequence of Virgisporangium ochraceum NBRC 16418.</title>
        <authorList>
            <person name="Komaki H."/>
            <person name="Tamura T."/>
        </authorList>
    </citation>
    <scope>NUCLEOTIDE SEQUENCE</scope>
    <source>
        <strain evidence="2">NBRC 16418</strain>
    </source>
</reference>
<accession>A0A8J4ED14</accession>
<sequence>MTTTATRPGRARARAAISAKTLRTDRWWVGPLIIAAILGFFVVYSTVRIFMNKWYFVPEGGYLTPLYSPCLSDSCVPGSSHLGTPFGEFPAWLPLGLAVFPIVAGFRVTCYYYRKAYYRSFWMSPPACAVAEPHKKYTGETRFPLIFQNFHRYFFYLAALVLALNLYDAVHSHIHDGAFRAGLGNVIIWINWLMLAGYTVSCHACRHVVGGRLKHFSKHPMRYRFWTFVSKMNARHGFYAMASLITVIATDAYIMATSAGWFDDPRFIN</sequence>
<evidence type="ECO:0000313" key="3">
    <source>
        <dbReference type="Proteomes" id="UP000635606"/>
    </source>
</evidence>
<dbReference type="RefSeq" id="WP_203930162.1">
    <property type="nucleotide sequence ID" value="NZ_BOPH01000074.1"/>
</dbReference>
<keyword evidence="3" id="KW-1185">Reference proteome</keyword>
<name>A0A8J4ED14_9ACTN</name>
<dbReference type="Proteomes" id="UP000635606">
    <property type="component" value="Unassembled WGS sequence"/>
</dbReference>
<evidence type="ECO:0000313" key="2">
    <source>
        <dbReference type="EMBL" id="GIJ70256.1"/>
    </source>
</evidence>
<evidence type="ECO:0000256" key="1">
    <source>
        <dbReference type="SAM" id="Phobius"/>
    </source>
</evidence>
<organism evidence="2 3">
    <name type="scientific">Virgisporangium ochraceum</name>
    <dbReference type="NCBI Taxonomy" id="65505"/>
    <lineage>
        <taxon>Bacteria</taxon>
        <taxon>Bacillati</taxon>
        <taxon>Actinomycetota</taxon>
        <taxon>Actinomycetes</taxon>
        <taxon>Micromonosporales</taxon>
        <taxon>Micromonosporaceae</taxon>
        <taxon>Virgisporangium</taxon>
    </lineage>
</organism>
<feature type="transmembrane region" description="Helical" evidence="1">
    <location>
        <begin position="27"/>
        <end position="47"/>
    </location>
</feature>
<dbReference type="EMBL" id="BOPH01000074">
    <property type="protein sequence ID" value="GIJ70256.1"/>
    <property type="molecule type" value="Genomic_DNA"/>
</dbReference>
<gene>
    <name evidence="2" type="ORF">Voc01_051730</name>
</gene>
<feature type="transmembrane region" description="Helical" evidence="1">
    <location>
        <begin position="186"/>
        <end position="209"/>
    </location>
</feature>
<proteinExistence type="predicted"/>
<keyword evidence="1" id="KW-0472">Membrane</keyword>
<feature type="transmembrane region" description="Helical" evidence="1">
    <location>
        <begin position="91"/>
        <end position="113"/>
    </location>
</feature>
<keyword evidence="1" id="KW-0812">Transmembrane</keyword>
<keyword evidence="1" id="KW-1133">Transmembrane helix</keyword>
<feature type="transmembrane region" description="Helical" evidence="1">
    <location>
        <begin position="238"/>
        <end position="262"/>
    </location>
</feature>
<protein>
    <recommendedName>
        <fullName evidence="4">Succinate dehydrogenase</fullName>
    </recommendedName>
</protein>
<dbReference type="AlphaFoldDB" id="A0A8J4ED14"/>